<reference evidence="1" key="1">
    <citation type="submission" date="2022-06" db="EMBL/GenBank/DDBJ databases">
        <title>Fusarium solani species complex genomes reveal bases of compartmentalisation and animal pathogenesis.</title>
        <authorList>
            <person name="Tsai I.J."/>
        </authorList>
    </citation>
    <scope>NUCLEOTIDE SEQUENCE</scope>
    <source>
        <strain evidence="1">Fu6.1</strain>
    </source>
</reference>
<dbReference type="EMBL" id="CM046513">
    <property type="protein sequence ID" value="KAI8652368.1"/>
    <property type="molecule type" value="Genomic_DNA"/>
</dbReference>
<keyword evidence="2" id="KW-1185">Reference proteome</keyword>
<comment type="caution">
    <text evidence="1">The sequence shown here is derived from an EMBL/GenBank/DDBJ whole genome shotgun (WGS) entry which is preliminary data.</text>
</comment>
<sequence length="925" mass="102501">MSANQAPTTVGLRRRACVNCTAGKSKCLPISPTECERCTRLGKRCVYQNVLNKRKSPSGTSRVKLLEQRIEFLLSLLNNQLHSSSSVILSQLQPQGLSGLADITSSAFPLAPQHGIIHLAPRDVIDRNLVTLDLAQTLFDKYRTEAIYHFPFVLPNAEADINSLRSNTPFLFLCIMASMLFKDCSLQRQLGEEVRIQAHRRVLLESESSLELLQGLLVYLAWYQYHFLPETQQIVQLAQLCVALVHNLGLDQNPDNGKRKVDLGPDETESCRRSPRTTDQLRALLGTFCTASWIATKFRTRCAMPHTRYIEQARQFLATSLEYPTDHLISYFVQTNELSRRICDIFAYDDLDHTEIRDEFVSTVTVQAFSRELNGLKRSLLPELQQNLALQLEFHLLETLISETSLHHDFWDSSPTSLGQRHNMFRKLSLSCKSLIDKVIKCPEQEVWYLTFYTYAKICRALSCLSNSASFLLEPQSGGNALRDDHATNIVIPAGDSLAVERVIHLSSLGKELQQKFQGLTALISSADAQMDLVTMFSGMVGAVVATYEEYLGEKSSGLHEVPRSIIYEAGSNMQLGASSTEGVTYDLSASMPQSLQTHADIAPDVFGDVVWSMRSVNIINRLNMPPPRGTPNPLEGPADYDMTSVVHCDTYPAIDPTKSDLRGKTVLITGASRGLGQAMGISFAKAGASRFVIVARSDMSTTIEAIKATSLKVGHSEPEILAIQADCSNPESVEALANQVKQAFGHLDIVINNAAILSMQPILESDPTEWMKVLTVNVFGPYLVVRALLPLLLKGESKTIVNVCSVGAHCVTPTISAYQISKLAVLRLTEFICAEHENDGIVAYSIHPGNVPTTMGSVDDLPPLYRPVFVETPELSADSLVFLTSQRRSWLAGRYVNLTWDLPELMAKQDEIVRGDKLKVRLAV</sequence>
<dbReference type="Proteomes" id="UP001065298">
    <property type="component" value="Chromosome 11"/>
</dbReference>
<name>A0ACC0QHU2_9HYPO</name>
<accession>A0ACC0QHU2</accession>
<proteinExistence type="predicted"/>
<protein>
    <submittedName>
        <fullName evidence="1">Uncharacterized protein</fullName>
    </submittedName>
</protein>
<gene>
    <name evidence="1" type="ORF">NCS57_01300400</name>
</gene>
<organism evidence="1 2">
    <name type="scientific">Fusarium keratoplasticum</name>
    <dbReference type="NCBI Taxonomy" id="1328300"/>
    <lineage>
        <taxon>Eukaryota</taxon>
        <taxon>Fungi</taxon>
        <taxon>Dikarya</taxon>
        <taxon>Ascomycota</taxon>
        <taxon>Pezizomycotina</taxon>
        <taxon>Sordariomycetes</taxon>
        <taxon>Hypocreomycetidae</taxon>
        <taxon>Hypocreales</taxon>
        <taxon>Nectriaceae</taxon>
        <taxon>Fusarium</taxon>
        <taxon>Fusarium solani species complex</taxon>
    </lineage>
</organism>
<evidence type="ECO:0000313" key="2">
    <source>
        <dbReference type="Proteomes" id="UP001065298"/>
    </source>
</evidence>
<evidence type="ECO:0000313" key="1">
    <source>
        <dbReference type="EMBL" id="KAI8652368.1"/>
    </source>
</evidence>